<proteinExistence type="predicted"/>
<name>A0A8I1J1Y4_PAEPO</name>
<gene>
    <name evidence="1" type="ORF">JDW19_02585</name>
</gene>
<evidence type="ECO:0000313" key="1">
    <source>
        <dbReference type="EMBL" id="MBM0632016.1"/>
    </source>
</evidence>
<dbReference type="Proteomes" id="UP000650605">
    <property type="component" value="Unassembled WGS sequence"/>
</dbReference>
<dbReference type="RefSeq" id="WP_165144740.1">
    <property type="nucleotide sequence ID" value="NZ_JAEHFQ010000001.1"/>
</dbReference>
<reference evidence="1" key="1">
    <citation type="submission" date="2020-12" db="EMBL/GenBank/DDBJ databases">
        <title>Paenibacillus polymyxa LMG 27872: a double-edged sword.</title>
        <authorList>
            <person name="Langendries S."/>
            <person name="Garcia Mendez S."/>
            <person name="Beirinckx S."/>
            <person name="Viaene T."/>
            <person name="Baeyen S."/>
            <person name="Goeminne G."/>
            <person name="Willems A."/>
            <person name="Debode J."/>
            <person name="Goormachtig S."/>
        </authorList>
    </citation>
    <scope>NUCLEOTIDE SEQUENCE</scope>
    <source>
        <strain evidence="1">LMG 27872</strain>
    </source>
</reference>
<dbReference type="AlphaFoldDB" id="A0A8I1J1Y4"/>
<organism evidence="1 2">
    <name type="scientific">Paenibacillus polymyxa</name>
    <name type="common">Bacillus polymyxa</name>
    <dbReference type="NCBI Taxonomy" id="1406"/>
    <lineage>
        <taxon>Bacteria</taxon>
        <taxon>Bacillati</taxon>
        <taxon>Bacillota</taxon>
        <taxon>Bacilli</taxon>
        <taxon>Bacillales</taxon>
        <taxon>Paenibacillaceae</taxon>
        <taxon>Paenibacillus</taxon>
    </lineage>
</organism>
<sequence>MSNLLNPLFQAELDELDQQEQEERQRFVVDSLDSLTWVMRKLVALEKQRKEVNAVADAEVYRIESYRKTEMEKAQRDEDYFRGLLSEYAARRREEDPKFKSVKTPYGSVSLKKQQPKWNYDDQALTSWLNDNGYDHLIRVKWEPVKTDIKKAFSVSDAGVVVDPNGEPVEGIQVEHRGDELGRCKAC</sequence>
<dbReference type="GO" id="GO:0003690">
    <property type="term" value="F:double-stranded DNA binding"/>
    <property type="evidence" value="ECO:0007669"/>
    <property type="project" value="InterPro"/>
</dbReference>
<dbReference type="SUPFAM" id="SSF161266">
    <property type="entry name" value="Gam-like"/>
    <property type="match status" value="1"/>
</dbReference>
<dbReference type="InterPro" id="IPR009951">
    <property type="entry name" value="Host-nuc_inhib_Gam"/>
</dbReference>
<dbReference type="EMBL" id="JAEHFQ010000001">
    <property type="protein sequence ID" value="MBM0632016.1"/>
    <property type="molecule type" value="Genomic_DNA"/>
</dbReference>
<evidence type="ECO:0000313" key="2">
    <source>
        <dbReference type="Proteomes" id="UP000650605"/>
    </source>
</evidence>
<dbReference type="GO" id="GO:0042262">
    <property type="term" value="P:DNA protection"/>
    <property type="evidence" value="ECO:0007669"/>
    <property type="project" value="InterPro"/>
</dbReference>
<dbReference type="Pfam" id="PF07352">
    <property type="entry name" value="Phage_Mu_Gam"/>
    <property type="match status" value="1"/>
</dbReference>
<protein>
    <submittedName>
        <fullName evidence="1">Host-nuclease inhibitor Gam family protein</fullName>
    </submittedName>
</protein>
<accession>A0A8I1J1Y4</accession>
<comment type="caution">
    <text evidence="1">The sequence shown here is derived from an EMBL/GenBank/DDBJ whole genome shotgun (WGS) entry which is preliminary data.</text>
</comment>